<organism evidence="1 2">
    <name type="scientific">Chrysemys picta bellii</name>
    <name type="common">Western painted turtle</name>
    <name type="synonym">Emys bellii</name>
    <dbReference type="NCBI Taxonomy" id="8478"/>
    <lineage>
        <taxon>Eukaryota</taxon>
        <taxon>Metazoa</taxon>
        <taxon>Chordata</taxon>
        <taxon>Craniata</taxon>
        <taxon>Vertebrata</taxon>
        <taxon>Euteleostomi</taxon>
        <taxon>Archelosauria</taxon>
        <taxon>Testudinata</taxon>
        <taxon>Testudines</taxon>
        <taxon>Cryptodira</taxon>
        <taxon>Durocryptodira</taxon>
        <taxon>Testudinoidea</taxon>
        <taxon>Emydidae</taxon>
        <taxon>Chrysemys</taxon>
    </lineage>
</organism>
<reference evidence="1" key="2">
    <citation type="submission" date="2025-09" db="UniProtKB">
        <authorList>
            <consortium name="Ensembl"/>
        </authorList>
    </citation>
    <scope>IDENTIFICATION</scope>
</reference>
<accession>A0A8C3PDS0</accession>
<name>A0A8C3PDS0_CHRPI</name>
<evidence type="ECO:0000313" key="1">
    <source>
        <dbReference type="Ensembl" id="ENSCPBP00000035360.1"/>
    </source>
</evidence>
<dbReference type="Ensembl" id="ENSCPBT00000041478.1">
    <property type="protein sequence ID" value="ENSCPBP00000035360.1"/>
    <property type="gene ID" value="ENSCPBG00000024628.1"/>
</dbReference>
<dbReference type="Proteomes" id="UP000694380">
    <property type="component" value="Unplaced"/>
</dbReference>
<evidence type="ECO:0000313" key="2">
    <source>
        <dbReference type="Proteomes" id="UP000694380"/>
    </source>
</evidence>
<reference evidence="1" key="1">
    <citation type="submission" date="2025-08" db="UniProtKB">
        <authorList>
            <consortium name="Ensembl"/>
        </authorList>
    </citation>
    <scope>IDENTIFICATION</scope>
</reference>
<dbReference type="AlphaFoldDB" id="A0A8C3PDS0"/>
<proteinExistence type="predicted"/>
<protein>
    <submittedName>
        <fullName evidence="1">Uncharacterized protein</fullName>
    </submittedName>
</protein>
<keyword evidence="2" id="KW-1185">Reference proteome</keyword>
<sequence length="87" mass="9731">KVGSLRELLPVLALHLDGWNFIWLFPALVSNLPRSPLFLSSLFAAAPPHLESSVNLIHVPLARSSMARSLITMLNKTSKKQQQWWSG</sequence>